<gene>
    <name evidence="3" type="ordered locus">Bind_1681</name>
</gene>
<dbReference type="InterPro" id="IPR001387">
    <property type="entry name" value="Cro/C1-type_HTH"/>
</dbReference>
<feature type="domain" description="HTH cro/C1-type" evidence="2">
    <location>
        <begin position="64"/>
        <end position="118"/>
    </location>
</feature>
<reference evidence="3 4" key="2">
    <citation type="journal article" date="2010" name="J. Bacteriol.">
        <title>Complete genome sequence of Beijerinckia indica subsp. indica.</title>
        <authorList>
            <person name="Tamas I."/>
            <person name="Dedysh S.N."/>
            <person name="Liesack W."/>
            <person name="Stott M.B."/>
            <person name="Alam M."/>
            <person name="Murrell J.C."/>
            <person name="Dunfield P.F."/>
        </authorList>
    </citation>
    <scope>NUCLEOTIDE SEQUENCE [LARGE SCALE GENOMIC DNA]</scope>
    <source>
        <strain evidence="4">ATCC 9039 / DSM 1715 / NCIMB 8712</strain>
    </source>
</reference>
<evidence type="ECO:0000313" key="3">
    <source>
        <dbReference type="EMBL" id="ACB95312.1"/>
    </source>
</evidence>
<sequence length="123" mass="12999">MAHQIIMTPGGEKLVLLPFDEFQALRDAADAAAHVQTLAALAHGEEERLTPAEALALAEAATPLAFWRRKRGLTQTVLAERAGISQSALAGMESGARVGTAAVLARVAKALHLHVEDLITVDE</sequence>
<keyword evidence="4" id="KW-1185">Reference proteome</keyword>
<accession>B2IC57</accession>
<dbReference type="GO" id="GO:0005829">
    <property type="term" value="C:cytosol"/>
    <property type="evidence" value="ECO:0007669"/>
    <property type="project" value="TreeGrafter"/>
</dbReference>
<evidence type="ECO:0000256" key="1">
    <source>
        <dbReference type="ARBA" id="ARBA00023125"/>
    </source>
</evidence>
<name>B2IC57_BEII9</name>
<dbReference type="RefSeq" id="WP_012384669.1">
    <property type="nucleotide sequence ID" value="NC_010581.1"/>
</dbReference>
<proteinExistence type="predicted"/>
<dbReference type="EMBL" id="CP001016">
    <property type="protein sequence ID" value="ACB95312.1"/>
    <property type="molecule type" value="Genomic_DNA"/>
</dbReference>
<dbReference type="PANTHER" id="PTHR46797">
    <property type="entry name" value="HTH-TYPE TRANSCRIPTIONAL REGULATOR"/>
    <property type="match status" value="1"/>
</dbReference>
<dbReference type="OrthoDB" id="407979at2"/>
<dbReference type="AlphaFoldDB" id="B2IC57"/>
<dbReference type="KEGG" id="bid:Bind_1681"/>
<dbReference type="Gene3D" id="1.10.260.40">
    <property type="entry name" value="lambda repressor-like DNA-binding domains"/>
    <property type="match status" value="1"/>
</dbReference>
<evidence type="ECO:0000259" key="2">
    <source>
        <dbReference type="PROSITE" id="PS50943"/>
    </source>
</evidence>
<dbReference type="InterPro" id="IPR050807">
    <property type="entry name" value="TransReg_Diox_bact_type"/>
</dbReference>
<dbReference type="SUPFAM" id="SSF47413">
    <property type="entry name" value="lambda repressor-like DNA-binding domains"/>
    <property type="match status" value="1"/>
</dbReference>
<protein>
    <submittedName>
        <fullName evidence="3">Transcriptional regulator, XRE family</fullName>
    </submittedName>
</protein>
<dbReference type="GO" id="GO:0003677">
    <property type="term" value="F:DNA binding"/>
    <property type="evidence" value="ECO:0007669"/>
    <property type="project" value="UniProtKB-KW"/>
</dbReference>
<dbReference type="PANTHER" id="PTHR46797:SF1">
    <property type="entry name" value="METHYLPHOSPHONATE SYNTHASE"/>
    <property type="match status" value="1"/>
</dbReference>
<dbReference type="InterPro" id="IPR010982">
    <property type="entry name" value="Lambda_DNA-bd_dom_sf"/>
</dbReference>
<dbReference type="eggNOG" id="COG1476">
    <property type="taxonomic scope" value="Bacteria"/>
</dbReference>
<dbReference type="GO" id="GO:0003700">
    <property type="term" value="F:DNA-binding transcription factor activity"/>
    <property type="evidence" value="ECO:0007669"/>
    <property type="project" value="TreeGrafter"/>
</dbReference>
<dbReference type="CDD" id="cd00093">
    <property type="entry name" value="HTH_XRE"/>
    <property type="match status" value="1"/>
</dbReference>
<keyword evidence="1" id="KW-0238">DNA-binding</keyword>
<dbReference type="SMART" id="SM00530">
    <property type="entry name" value="HTH_XRE"/>
    <property type="match status" value="1"/>
</dbReference>
<dbReference type="Proteomes" id="UP000001695">
    <property type="component" value="Chromosome"/>
</dbReference>
<dbReference type="Pfam" id="PF01381">
    <property type="entry name" value="HTH_3"/>
    <property type="match status" value="1"/>
</dbReference>
<organism evidence="3 4">
    <name type="scientific">Beijerinckia indica subsp. indica (strain ATCC 9039 / DSM 1715 / NCIMB 8712)</name>
    <dbReference type="NCBI Taxonomy" id="395963"/>
    <lineage>
        <taxon>Bacteria</taxon>
        <taxon>Pseudomonadati</taxon>
        <taxon>Pseudomonadota</taxon>
        <taxon>Alphaproteobacteria</taxon>
        <taxon>Hyphomicrobiales</taxon>
        <taxon>Beijerinckiaceae</taxon>
        <taxon>Beijerinckia</taxon>
    </lineage>
</organism>
<dbReference type="HOGENOM" id="CLU_136757_2_1_5"/>
<evidence type="ECO:0000313" key="4">
    <source>
        <dbReference type="Proteomes" id="UP000001695"/>
    </source>
</evidence>
<dbReference type="PROSITE" id="PS50943">
    <property type="entry name" value="HTH_CROC1"/>
    <property type="match status" value="1"/>
</dbReference>
<reference evidence="4" key="1">
    <citation type="submission" date="2008-03" db="EMBL/GenBank/DDBJ databases">
        <title>Complete sequence of chromosome of Beijerinckia indica subsp. indica ATCC 9039.</title>
        <authorList>
            <consortium name="US DOE Joint Genome Institute"/>
            <person name="Copeland A."/>
            <person name="Lucas S."/>
            <person name="Lapidus A."/>
            <person name="Glavina del Rio T."/>
            <person name="Dalin E."/>
            <person name="Tice H."/>
            <person name="Bruce D."/>
            <person name="Goodwin L."/>
            <person name="Pitluck S."/>
            <person name="LaButti K."/>
            <person name="Schmutz J."/>
            <person name="Larimer F."/>
            <person name="Land M."/>
            <person name="Hauser L."/>
            <person name="Kyrpides N."/>
            <person name="Mikhailova N."/>
            <person name="Dunfield P.F."/>
            <person name="Dedysh S.N."/>
            <person name="Liesack W."/>
            <person name="Saw J.H."/>
            <person name="Alam M."/>
            <person name="Chen Y."/>
            <person name="Murrell J.C."/>
            <person name="Richardson P."/>
        </authorList>
    </citation>
    <scope>NUCLEOTIDE SEQUENCE [LARGE SCALE GENOMIC DNA]</scope>
    <source>
        <strain evidence="4">ATCC 9039 / DSM 1715 / NCIMB 8712</strain>
    </source>
</reference>